<proteinExistence type="predicted"/>
<dbReference type="EMBL" id="KY774314">
    <property type="protein sequence ID" value="ART31549.1"/>
    <property type="molecule type" value="Genomic_DNA"/>
</dbReference>
<name>A0A1Y0B2G5_9LAMI</name>
<sequence>MLVLGNARTVSLSSVIHLVAFRNTVLRVNSSFPFLFQALLPEIPLVCLGQQQQSIPRSRGIE</sequence>
<organism evidence="1">
    <name type="scientific">Utricularia reniformis</name>
    <dbReference type="NCBI Taxonomy" id="192314"/>
    <lineage>
        <taxon>Eukaryota</taxon>
        <taxon>Viridiplantae</taxon>
        <taxon>Streptophyta</taxon>
        <taxon>Embryophyta</taxon>
        <taxon>Tracheophyta</taxon>
        <taxon>Spermatophyta</taxon>
        <taxon>Magnoliopsida</taxon>
        <taxon>eudicotyledons</taxon>
        <taxon>Gunneridae</taxon>
        <taxon>Pentapetalae</taxon>
        <taxon>asterids</taxon>
        <taxon>lamiids</taxon>
        <taxon>Lamiales</taxon>
        <taxon>Lentibulariaceae</taxon>
        <taxon>Utricularia</taxon>
    </lineage>
</organism>
<accession>A0A1Y0B2G5</accession>
<reference evidence="1" key="1">
    <citation type="submission" date="2017-03" db="EMBL/GenBank/DDBJ databases">
        <title>The mitochondrial genome of the carnivorous plant Utricularia reniformis (Lentibulariaceae): structure, comparative analysis and evolutionary landmarks.</title>
        <authorList>
            <person name="Silva S.R."/>
            <person name="Alvarenga D.O."/>
            <person name="Michael T.P."/>
            <person name="Miranda V.F.O."/>
            <person name="Varani A.M."/>
        </authorList>
    </citation>
    <scope>NUCLEOTIDE SEQUENCE</scope>
</reference>
<geneLocation type="mitochondrion" evidence="1"/>
<dbReference type="AlphaFoldDB" id="A0A1Y0B2G5"/>
<evidence type="ECO:0000313" key="1">
    <source>
        <dbReference type="EMBL" id="ART31549.1"/>
    </source>
</evidence>
<gene>
    <name evidence="1" type="ORF">AEK19_MT1351</name>
</gene>
<keyword evidence="1" id="KW-0496">Mitochondrion</keyword>
<protein>
    <submittedName>
        <fullName evidence="1">Uncharacterized protein</fullName>
    </submittedName>
</protein>